<protein>
    <submittedName>
        <fullName evidence="1">Uncharacterized protein</fullName>
    </submittedName>
</protein>
<evidence type="ECO:0000313" key="1">
    <source>
        <dbReference type="EMBL" id="MBP0724175.1"/>
    </source>
</evidence>
<name>A0A940SHP8_9BACI</name>
<gene>
    <name evidence="1" type="ORF">J5Y03_03135</name>
</gene>
<sequence>MDMIQKDSICNVIDELLNEIELIEHTLSLKVNQKIVNENSTLLQQIQLTTMHLHHFEKKINQVNDGGNWIRTPINLGKLAF</sequence>
<accession>A0A940SHP8</accession>
<organism evidence="1 2">
    <name type="scientific">Gottfriedia endophytica</name>
    <dbReference type="NCBI Taxonomy" id="2820819"/>
    <lineage>
        <taxon>Bacteria</taxon>
        <taxon>Bacillati</taxon>
        <taxon>Bacillota</taxon>
        <taxon>Bacilli</taxon>
        <taxon>Bacillales</taxon>
        <taxon>Bacillaceae</taxon>
        <taxon>Gottfriedia</taxon>
    </lineage>
</organism>
<dbReference type="AlphaFoldDB" id="A0A940SHP8"/>
<dbReference type="EMBL" id="JAGIYQ010000002">
    <property type="protein sequence ID" value="MBP0724175.1"/>
    <property type="molecule type" value="Genomic_DNA"/>
</dbReference>
<reference evidence="1" key="1">
    <citation type="submission" date="2021-04" db="EMBL/GenBank/DDBJ databases">
        <title>Genome seq and assembly of Bacillus sp.</title>
        <authorList>
            <person name="Chhetri G."/>
        </authorList>
    </citation>
    <scope>NUCLEOTIDE SEQUENCE</scope>
    <source>
        <strain evidence="1">RG28</strain>
    </source>
</reference>
<dbReference type="RefSeq" id="WP_209402448.1">
    <property type="nucleotide sequence ID" value="NZ_JAGIYQ010000002.1"/>
</dbReference>
<comment type="caution">
    <text evidence="1">The sequence shown here is derived from an EMBL/GenBank/DDBJ whole genome shotgun (WGS) entry which is preliminary data.</text>
</comment>
<keyword evidence="2" id="KW-1185">Reference proteome</keyword>
<proteinExistence type="predicted"/>
<dbReference type="Proteomes" id="UP000682134">
    <property type="component" value="Unassembled WGS sequence"/>
</dbReference>
<evidence type="ECO:0000313" key="2">
    <source>
        <dbReference type="Proteomes" id="UP000682134"/>
    </source>
</evidence>